<evidence type="ECO:0000313" key="3">
    <source>
        <dbReference type="WBParaSite" id="SPAL_0001140800.1"/>
    </source>
</evidence>
<sequence length="149" mass="17470">MAFLKALTVFIVCISIFRVVISKSTIVGNEDNSTDYNVLLDGWLKCKPCGGTEVTIVLWEKKEIETKYMKNCNSRFFITRNLTSPTREDYKATFAYICQMKVEKMITKPAKFVSNIPGLWYYTFGTINFETTKKRRNRKRRNGFRKNNF</sequence>
<dbReference type="Proteomes" id="UP000046392">
    <property type="component" value="Unplaced"/>
</dbReference>
<name>A0A0N5C076_STREA</name>
<feature type="signal peptide" evidence="1">
    <location>
        <begin position="1"/>
        <end position="22"/>
    </location>
</feature>
<evidence type="ECO:0000256" key="1">
    <source>
        <dbReference type="SAM" id="SignalP"/>
    </source>
</evidence>
<accession>A0A0N5C076</accession>
<protein>
    <submittedName>
        <fullName evidence="3">Uncharacterized protein</fullName>
    </submittedName>
</protein>
<dbReference type="WBParaSite" id="SPAL_0001140800.1">
    <property type="protein sequence ID" value="SPAL_0001140800.1"/>
    <property type="gene ID" value="SPAL_0001140800"/>
</dbReference>
<feature type="chain" id="PRO_5005895118" evidence="1">
    <location>
        <begin position="23"/>
        <end position="149"/>
    </location>
</feature>
<dbReference type="AlphaFoldDB" id="A0A0N5C076"/>
<organism evidence="2 3">
    <name type="scientific">Strongyloides papillosus</name>
    <name type="common">Intestinal threadworm</name>
    <dbReference type="NCBI Taxonomy" id="174720"/>
    <lineage>
        <taxon>Eukaryota</taxon>
        <taxon>Metazoa</taxon>
        <taxon>Ecdysozoa</taxon>
        <taxon>Nematoda</taxon>
        <taxon>Chromadorea</taxon>
        <taxon>Rhabditida</taxon>
        <taxon>Tylenchina</taxon>
        <taxon>Panagrolaimomorpha</taxon>
        <taxon>Strongyloidoidea</taxon>
        <taxon>Strongyloididae</taxon>
        <taxon>Strongyloides</taxon>
    </lineage>
</organism>
<keyword evidence="1" id="KW-0732">Signal</keyword>
<keyword evidence="2" id="KW-1185">Reference proteome</keyword>
<reference evidence="3" key="1">
    <citation type="submission" date="2017-02" db="UniProtKB">
        <authorList>
            <consortium name="WormBaseParasite"/>
        </authorList>
    </citation>
    <scope>IDENTIFICATION</scope>
</reference>
<evidence type="ECO:0000313" key="2">
    <source>
        <dbReference type="Proteomes" id="UP000046392"/>
    </source>
</evidence>
<proteinExistence type="predicted"/>